<feature type="transmembrane region" description="Helical" evidence="6">
    <location>
        <begin position="160"/>
        <end position="180"/>
    </location>
</feature>
<dbReference type="Pfam" id="PF07690">
    <property type="entry name" value="MFS_1"/>
    <property type="match status" value="1"/>
</dbReference>
<evidence type="ECO:0000256" key="1">
    <source>
        <dbReference type="ARBA" id="ARBA00004651"/>
    </source>
</evidence>
<dbReference type="Gene3D" id="1.20.1250.20">
    <property type="entry name" value="MFS general substrate transporter like domains"/>
    <property type="match status" value="2"/>
</dbReference>
<comment type="caution">
    <text evidence="8">The sequence shown here is derived from an EMBL/GenBank/DDBJ whole genome shotgun (WGS) entry which is preliminary data.</text>
</comment>
<evidence type="ECO:0000256" key="3">
    <source>
        <dbReference type="ARBA" id="ARBA00022692"/>
    </source>
</evidence>
<keyword evidence="3 6" id="KW-0812">Transmembrane</keyword>
<dbReference type="SUPFAM" id="SSF103473">
    <property type="entry name" value="MFS general substrate transporter"/>
    <property type="match status" value="1"/>
</dbReference>
<dbReference type="PROSITE" id="PS50850">
    <property type="entry name" value="MFS"/>
    <property type="match status" value="1"/>
</dbReference>
<protein>
    <submittedName>
        <fullName evidence="8">MFS transporter</fullName>
    </submittedName>
</protein>
<feature type="transmembrane region" description="Helical" evidence="6">
    <location>
        <begin position="290"/>
        <end position="309"/>
    </location>
</feature>
<dbReference type="InterPro" id="IPR020846">
    <property type="entry name" value="MFS_dom"/>
</dbReference>
<feature type="transmembrane region" description="Helical" evidence="6">
    <location>
        <begin position="129"/>
        <end position="148"/>
    </location>
</feature>
<feature type="transmembrane region" description="Helical" evidence="6">
    <location>
        <begin position="201"/>
        <end position="227"/>
    </location>
</feature>
<dbReference type="EMBL" id="JBHSPU010000022">
    <property type="protein sequence ID" value="MFC5916943.1"/>
    <property type="molecule type" value="Genomic_DNA"/>
</dbReference>
<dbReference type="InterPro" id="IPR011701">
    <property type="entry name" value="MFS"/>
</dbReference>
<sequence>MPIAIFTLGIGVFCLNTTEIMVSGLLPSLSAEFDVSVSTVGYLISIFALGMVIGGPLLTVALLRVPRKKALICLLLVFVLGQALGAVAPEFWVLVIARVVTALAASAFFGIAVAVSAQLVGPELRGRALSILLGGVMIAQVVGLPAASLIDQHFGWRASFWAVGAVAGLSAVAVAWLVPVTPLPERIDVRGEVAALRNPRLWAVYCTNAMVIGSIVAGTSYFSPIFVDVGGFSPSAVPWLFAVFGIGTVVGNAIIGRFVDRYMMPLIFYGLIGVTLCLVVFALVAENRVATVVVLVVLGLIGLPLNPAMGARVMRVANDGPLVSTVNASAINVGVVLGPWAGGVAISAGAGLVAALWIGACMAFIGLLSVAPAYAATRRARPLDTAAMAAVPGSEAGPRP</sequence>
<feature type="transmembrane region" description="Helical" evidence="6">
    <location>
        <begin position="239"/>
        <end position="259"/>
    </location>
</feature>
<evidence type="ECO:0000313" key="9">
    <source>
        <dbReference type="Proteomes" id="UP001596200"/>
    </source>
</evidence>
<name>A0ABW1GS51_9ACTN</name>
<reference evidence="9" key="1">
    <citation type="journal article" date="2019" name="Int. J. Syst. Evol. Microbiol.">
        <title>The Global Catalogue of Microorganisms (GCM) 10K type strain sequencing project: providing services to taxonomists for standard genome sequencing and annotation.</title>
        <authorList>
            <consortium name="The Broad Institute Genomics Platform"/>
            <consortium name="The Broad Institute Genome Sequencing Center for Infectious Disease"/>
            <person name="Wu L."/>
            <person name="Ma J."/>
        </authorList>
    </citation>
    <scope>NUCLEOTIDE SEQUENCE [LARGE SCALE GENOMIC DNA]</scope>
    <source>
        <strain evidence="9">JCM 4147</strain>
    </source>
</reference>
<dbReference type="RefSeq" id="WP_344515901.1">
    <property type="nucleotide sequence ID" value="NZ_BAAATU010000034.1"/>
</dbReference>
<keyword evidence="9" id="KW-1185">Reference proteome</keyword>
<evidence type="ECO:0000313" key="8">
    <source>
        <dbReference type="EMBL" id="MFC5916943.1"/>
    </source>
</evidence>
<evidence type="ECO:0000256" key="6">
    <source>
        <dbReference type="SAM" id="Phobius"/>
    </source>
</evidence>
<comment type="subcellular location">
    <subcellularLocation>
        <location evidence="1">Cell membrane</location>
        <topology evidence="1">Multi-pass membrane protein</topology>
    </subcellularLocation>
</comment>
<feature type="transmembrane region" description="Helical" evidence="6">
    <location>
        <begin position="321"/>
        <end position="342"/>
    </location>
</feature>
<dbReference type="PANTHER" id="PTHR43124">
    <property type="entry name" value="PURINE EFFLUX PUMP PBUE"/>
    <property type="match status" value="1"/>
</dbReference>
<dbReference type="InterPro" id="IPR036259">
    <property type="entry name" value="MFS_trans_sf"/>
</dbReference>
<keyword evidence="4 6" id="KW-1133">Transmembrane helix</keyword>
<dbReference type="PANTHER" id="PTHR43124:SF8">
    <property type="entry name" value="INNER MEMBRANE TRANSPORT PROTEIN YDHP"/>
    <property type="match status" value="1"/>
</dbReference>
<feature type="transmembrane region" description="Helical" evidence="6">
    <location>
        <begin position="95"/>
        <end position="117"/>
    </location>
</feature>
<feature type="transmembrane region" description="Helical" evidence="6">
    <location>
        <begin position="70"/>
        <end position="89"/>
    </location>
</feature>
<feature type="domain" description="Major facilitator superfamily (MFS) profile" evidence="7">
    <location>
        <begin position="4"/>
        <end position="378"/>
    </location>
</feature>
<evidence type="ECO:0000256" key="2">
    <source>
        <dbReference type="ARBA" id="ARBA00022475"/>
    </source>
</evidence>
<dbReference type="Proteomes" id="UP001596200">
    <property type="component" value="Unassembled WGS sequence"/>
</dbReference>
<evidence type="ECO:0000256" key="4">
    <source>
        <dbReference type="ARBA" id="ARBA00022989"/>
    </source>
</evidence>
<feature type="transmembrane region" description="Helical" evidence="6">
    <location>
        <begin position="266"/>
        <end position="284"/>
    </location>
</feature>
<dbReference type="InterPro" id="IPR050189">
    <property type="entry name" value="MFS_Efflux_Transporters"/>
</dbReference>
<accession>A0ABW1GS51</accession>
<evidence type="ECO:0000256" key="5">
    <source>
        <dbReference type="ARBA" id="ARBA00023136"/>
    </source>
</evidence>
<keyword evidence="5 6" id="KW-0472">Membrane</keyword>
<evidence type="ECO:0000259" key="7">
    <source>
        <dbReference type="PROSITE" id="PS50850"/>
    </source>
</evidence>
<dbReference type="CDD" id="cd17324">
    <property type="entry name" value="MFS_NepI_like"/>
    <property type="match status" value="1"/>
</dbReference>
<feature type="transmembrane region" description="Helical" evidence="6">
    <location>
        <begin position="348"/>
        <end position="371"/>
    </location>
</feature>
<gene>
    <name evidence="8" type="ORF">ACFP1B_26470</name>
</gene>
<organism evidence="8 9">
    <name type="scientific">Streptomyces pulveraceus</name>
    <dbReference type="NCBI Taxonomy" id="68258"/>
    <lineage>
        <taxon>Bacteria</taxon>
        <taxon>Bacillati</taxon>
        <taxon>Actinomycetota</taxon>
        <taxon>Actinomycetes</taxon>
        <taxon>Kitasatosporales</taxon>
        <taxon>Streptomycetaceae</taxon>
        <taxon>Streptomyces</taxon>
    </lineage>
</organism>
<feature type="transmembrane region" description="Helical" evidence="6">
    <location>
        <begin position="40"/>
        <end position="63"/>
    </location>
</feature>
<keyword evidence="2" id="KW-1003">Cell membrane</keyword>
<proteinExistence type="predicted"/>